<dbReference type="KEGG" id="sarm:DVA86_15750"/>
<dbReference type="InterPro" id="IPR006619">
    <property type="entry name" value="PGRP_domain_met/bac"/>
</dbReference>
<proteinExistence type="inferred from homology"/>
<feature type="compositionally biased region" description="Low complexity" evidence="2">
    <location>
        <begin position="33"/>
        <end position="64"/>
    </location>
</feature>
<feature type="region of interest" description="Disordered" evidence="2">
    <location>
        <begin position="33"/>
        <end position="90"/>
    </location>
</feature>
<dbReference type="InterPro" id="IPR015510">
    <property type="entry name" value="PGRP"/>
</dbReference>
<feature type="signal peptide" evidence="3">
    <location>
        <begin position="1"/>
        <end position="27"/>
    </location>
</feature>
<dbReference type="GO" id="GO:0008745">
    <property type="term" value="F:N-acetylmuramoyl-L-alanine amidase activity"/>
    <property type="evidence" value="ECO:0007669"/>
    <property type="project" value="InterPro"/>
</dbReference>
<dbReference type="InterPro" id="IPR002502">
    <property type="entry name" value="Amidase_domain"/>
</dbReference>
<evidence type="ECO:0000313" key="6">
    <source>
        <dbReference type="EMBL" id="AXK33897.1"/>
    </source>
</evidence>
<evidence type="ECO:0000256" key="3">
    <source>
        <dbReference type="SAM" id="SignalP"/>
    </source>
</evidence>
<dbReference type="Proteomes" id="UP000254425">
    <property type="component" value="Chromosome"/>
</dbReference>
<dbReference type="Gene3D" id="3.40.80.10">
    <property type="entry name" value="Peptidoglycan recognition protein-like"/>
    <property type="match status" value="1"/>
</dbReference>
<dbReference type="PANTHER" id="PTHR11022:SF41">
    <property type="entry name" value="PEPTIDOGLYCAN-RECOGNITION PROTEIN LC-RELATED"/>
    <property type="match status" value="1"/>
</dbReference>
<dbReference type="SMART" id="SM00644">
    <property type="entry name" value="Ami_2"/>
    <property type="match status" value="1"/>
</dbReference>
<feature type="region of interest" description="Disordered" evidence="2">
    <location>
        <begin position="227"/>
        <end position="249"/>
    </location>
</feature>
<sequence>MRVLSASSLGALTSAALLLTTGLPAAAATSAHATTGTATTGTAALGTAGAPGAPDRAPRMPGAGSTQSLPLTSLTPSDRGPRTGADGALGLAPRTVKPFSLLGVVWEDADAELTGRVQVRTRTAGTDRWSPWRELDTHSGDAPDHGREEQTGGAARGATAPLWVGPSDGVQVRVERAADAARTDGTARTDSAAEGAAHAGAATGAEAGAAPGALPEGLRLELVDPGDTKAASGAAEPGGETGGAVIPPLTRTETDAEAAARGLGIEFAEGGKHVGPRPGIVTRSGWGANERLRESGYAYGKTVRAAFVHHTAMGNDYRCSQAPSIIRSIYRYHVKSSGWRDIGYNFLVDKCGKIYEGRAGGVTEPVQGAHTYGFNTNTMGVAVLGSFGKSKPSKKALDGVAKLTAWKLGLYGVNARGKTTMTSGGGKYAKGKRVRMNTISGHRDGFNTECPGARLYERLDTIRATAGRLQGR</sequence>
<keyword evidence="3" id="KW-0732">Signal</keyword>
<reference evidence="6 7" key="1">
    <citation type="submission" date="2018-07" db="EMBL/GenBank/DDBJ databases">
        <title>Draft genome of the type strain Streptomyces armeniacus ATCC 15676.</title>
        <authorList>
            <person name="Labana P."/>
            <person name="Gosse J.T."/>
            <person name="Boddy C.N."/>
        </authorList>
    </citation>
    <scope>NUCLEOTIDE SEQUENCE [LARGE SCALE GENOMIC DNA]</scope>
    <source>
        <strain evidence="6 7">ATCC 15676</strain>
    </source>
</reference>
<feature type="chain" id="PRO_5016756651" evidence="3">
    <location>
        <begin position="28"/>
        <end position="472"/>
    </location>
</feature>
<evidence type="ECO:0000259" key="5">
    <source>
        <dbReference type="SMART" id="SM00701"/>
    </source>
</evidence>
<accession>A0A345XQI1</accession>
<dbReference type="SUPFAM" id="SSF55846">
    <property type="entry name" value="N-acetylmuramoyl-L-alanine amidase-like"/>
    <property type="match status" value="1"/>
</dbReference>
<dbReference type="RefSeq" id="WP_208879036.1">
    <property type="nucleotide sequence ID" value="NZ_CP031320.1"/>
</dbReference>
<dbReference type="CDD" id="cd06583">
    <property type="entry name" value="PGRP"/>
    <property type="match status" value="1"/>
</dbReference>
<dbReference type="Pfam" id="PF01510">
    <property type="entry name" value="Amidase_2"/>
    <property type="match status" value="1"/>
</dbReference>
<dbReference type="EMBL" id="CP031320">
    <property type="protein sequence ID" value="AXK33897.1"/>
    <property type="molecule type" value="Genomic_DNA"/>
</dbReference>
<feature type="region of interest" description="Disordered" evidence="2">
    <location>
        <begin position="130"/>
        <end position="212"/>
    </location>
</feature>
<dbReference type="PANTHER" id="PTHR11022">
    <property type="entry name" value="PEPTIDOGLYCAN RECOGNITION PROTEIN"/>
    <property type="match status" value="1"/>
</dbReference>
<feature type="domain" description="N-acetylmuramoyl-L-alanine amidase" evidence="4">
    <location>
        <begin position="291"/>
        <end position="452"/>
    </location>
</feature>
<evidence type="ECO:0000313" key="7">
    <source>
        <dbReference type="Proteomes" id="UP000254425"/>
    </source>
</evidence>
<dbReference type="SMART" id="SM00701">
    <property type="entry name" value="PGRP"/>
    <property type="match status" value="1"/>
</dbReference>
<dbReference type="GO" id="GO:0008270">
    <property type="term" value="F:zinc ion binding"/>
    <property type="evidence" value="ECO:0007669"/>
    <property type="project" value="InterPro"/>
</dbReference>
<dbReference type="AlphaFoldDB" id="A0A345XQI1"/>
<organism evidence="6 7">
    <name type="scientific">Streptomyces armeniacus</name>
    <dbReference type="NCBI Taxonomy" id="83291"/>
    <lineage>
        <taxon>Bacteria</taxon>
        <taxon>Bacillati</taxon>
        <taxon>Actinomycetota</taxon>
        <taxon>Actinomycetes</taxon>
        <taxon>Kitasatosporales</taxon>
        <taxon>Streptomycetaceae</taxon>
        <taxon>Streptomyces</taxon>
    </lineage>
</organism>
<gene>
    <name evidence="6" type="ORF">DVA86_15750</name>
</gene>
<evidence type="ECO:0000256" key="1">
    <source>
        <dbReference type="ARBA" id="ARBA00007553"/>
    </source>
</evidence>
<feature type="compositionally biased region" description="Basic and acidic residues" evidence="2">
    <location>
        <begin position="173"/>
        <end position="187"/>
    </location>
</feature>
<evidence type="ECO:0000259" key="4">
    <source>
        <dbReference type="SMART" id="SM00644"/>
    </source>
</evidence>
<protein>
    <submittedName>
        <fullName evidence="6">N-acetylmuramoyl-L-alanine amidase</fullName>
    </submittedName>
</protein>
<feature type="compositionally biased region" description="Low complexity" evidence="2">
    <location>
        <begin position="188"/>
        <end position="212"/>
    </location>
</feature>
<name>A0A345XQI1_9ACTN</name>
<feature type="compositionally biased region" description="Basic and acidic residues" evidence="2">
    <location>
        <begin position="130"/>
        <end position="150"/>
    </location>
</feature>
<keyword evidence="7" id="KW-1185">Reference proteome</keyword>
<evidence type="ECO:0000256" key="2">
    <source>
        <dbReference type="SAM" id="MobiDB-lite"/>
    </source>
</evidence>
<feature type="domain" description="Peptidoglycan recognition protein family" evidence="5">
    <location>
        <begin position="278"/>
        <end position="426"/>
    </location>
</feature>
<dbReference type="InterPro" id="IPR036505">
    <property type="entry name" value="Amidase/PGRP_sf"/>
</dbReference>
<comment type="similarity">
    <text evidence="1">Belongs to the N-acetylmuramoyl-L-alanine amidase 2 family.</text>
</comment>
<dbReference type="GO" id="GO:0009253">
    <property type="term" value="P:peptidoglycan catabolic process"/>
    <property type="evidence" value="ECO:0007669"/>
    <property type="project" value="InterPro"/>
</dbReference>
<feature type="compositionally biased region" description="Polar residues" evidence="2">
    <location>
        <begin position="65"/>
        <end position="76"/>
    </location>
</feature>